<feature type="transmembrane region" description="Helical" evidence="2">
    <location>
        <begin position="26"/>
        <end position="49"/>
    </location>
</feature>
<dbReference type="InterPro" id="IPR055371">
    <property type="entry name" value="SpaA_PFL_dom_4"/>
</dbReference>
<organism evidence="4 5">
    <name type="scientific">Microbacterium terregens</name>
    <dbReference type="NCBI Taxonomy" id="69363"/>
    <lineage>
        <taxon>Bacteria</taxon>
        <taxon>Bacillati</taxon>
        <taxon>Actinomycetota</taxon>
        <taxon>Actinomycetes</taxon>
        <taxon>Micrococcales</taxon>
        <taxon>Microbacteriaceae</taxon>
        <taxon>Microbacterium</taxon>
    </lineage>
</organism>
<dbReference type="NCBIfam" id="TIGR01167">
    <property type="entry name" value="LPXTG_anchor"/>
    <property type="match status" value="1"/>
</dbReference>
<dbReference type="Proteomes" id="UP001589611">
    <property type="component" value="Unassembled WGS sequence"/>
</dbReference>
<feature type="compositionally biased region" description="Low complexity" evidence="1">
    <location>
        <begin position="81"/>
        <end position="94"/>
    </location>
</feature>
<keyword evidence="5" id="KW-1185">Reference proteome</keyword>
<comment type="caution">
    <text evidence="4">The sequence shown here is derived from an EMBL/GenBank/DDBJ whole genome shotgun (WGS) entry which is preliminary data.</text>
</comment>
<dbReference type="InterPro" id="IPR036465">
    <property type="entry name" value="vWFA_dom_sf"/>
</dbReference>
<evidence type="ECO:0000256" key="1">
    <source>
        <dbReference type="SAM" id="MobiDB-lite"/>
    </source>
</evidence>
<dbReference type="EMBL" id="JBHMBE010000001">
    <property type="protein sequence ID" value="MFB9644937.1"/>
    <property type="molecule type" value="Genomic_DNA"/>
</dbReference>
<evidence type="ECO:0000256" key="2">
    <source>
        <dbReference type="SAM" id="Phobius"/>
    </source>
</evidence>
<accession>A0ABV5SX43</accession>
<keyword evidence="2" id="KW-1133">Transmembrane helix</keyword>
<dbReference type="RefSeq" id="WP_344711747.1">
    <property type="nucleotide sequence ID" value="NZ_BAAAWH010000001.1"/>
</dbReference>
<gene>
    <name evidence="4" type="ORF">ACFFPJ_03890</name>
</gene>
<keyword evidence="2" id="KW-0812">Transmembrane</keyword>
<name>A0ABV5SX43_9MICO</name>
<feature type="transmembrane region" description="Helical" evidence="2">
    <location>
        <begin position="1005"/>
        <end position="1025"/>
    </location>
</feature>
<evidence type="ECO:0000313" key="4">
    <source>
        <dbReference type="EMBL" id="MFB9644937.1"/>
    </source>
</evidence>
<evidence type="ECO:0000259" key="3">
    <source>
        <dbReference type="PROSITE" id="PS50234"/>
    </source>
</evidence>
<sequence>MHTDVRGASRKVLRQKLRRRLHGRRAVLGTAAASVVGILVIAGVVPAIAAGLDAATPAPTAPAVVEQLPEPVESAGVDQTPAPVASPPVDVAPAEDGVPASPSDEIAESVDPEQPESDAGDDAVGSRSMADAESDGMSLLAAPTIPQGQAAITVNLRALRTASGTTTTTSPTAGVQLRLHTDVTVSSTNSYPGDPITAAWATCTTDAGGDCNFSIQGTALGKQYWVMSNGAAGSQSFLSQYLITGDNTNTGVNKFAATPYAFRTPKIVASQTAYQLPGTGVAGMPKDSRVGNPQLPLSATVATANRWTHNSGDMITTVNNPRHQSTCTPGLKVALIVDTSTSMTYNNNEGIKGAKAASVAFATQFANKDVTLGVYKFGNGADVVTAPTLVTGANLKKDFTDKINGIAVGTNDYTNWDAGIAQIKGQGYDLAVVLTDGNPTRSSQESDGGSWTNLIRLEAAILSANLVKSQGTQMLAFGVGDYIDAALPQNLEAVTGRTAWTPGGVAIGAADYAITNNWAVVSTQLASLASSLTCEATVQIHKQQRAAAGGALTDGSGWRFTPVKTGAGTLSPTDVQVTGANGLLPAPWRISFTAAGQTASVTVTETQKTGWVLESVTCLKNGVAVSGIPNDLTFTLTSLASGDNVVCTVVNAETPKGATVVVDKVWTIKDSTGAVTGTYREPAQPGDAALPQGLTATASVAGTDRVWGTVYSGFTQSQKVAISETVSIDAQKLPGCTLTSKKLTMANGKTVAGDVPSEVTLQLGANSYTLTNTVTCASTLSLVKKVSFGAAPTSSWTLTATKPVASPALQGPTGKYTSAGSVTAPVTAGIVYALAESGGPAEYVQDGAWSCAAGSAAVPVTDGKVIVPLGANVTCTVVNATAQLVLLKHVEDPSMNPGDWTLSATPAPGALTAKSALGAETASVANTFEVKPATEYVISEALTGGPGTIAYRQLAIQQLQPDGSWLEVSSDRVTLSPGATATYRFVNDKVPAVVLPLTGGTSTDAFLFGGVIALLLAGILAAWHARRIVAMRRI</sequence>
<feature type="compositionally biased region" description="Acidic residues" evidence="1">
    <location>
        <begin position="105"/>
        <end position="121"/>
    </location>
</feature>
<protein>
    <submittedName>
        <fullName evidence="4">LPXTG cell wall anchor domain-containing protein</fullName>
    </submittedName>
</protein>
<proteinExistence type="predicted"/>
<feature type="domain" description="VWFA" evidence="3">
    <location>
        <begin position="332"/>
        <end position="532"/>
    </location>
</feature>
<feature type="region of interest" description="Disordered" evidence="1">
    <location>
        <begin position="73"/>
        <end position="134"/>
    </location>
</feature>
<dbReference type="SUPFAM" id="SSF53300">
    <property type="entry name" value="vWA-like"/>
    <property type="match status" value="1"/>
</dbReference>
<keyword evidence="2" id="KW-0472">Membrane</keyword>
<dbReference type="Pfam" id="PF24514">
    <property type="entry name" value="SpaA_4"/>
    <property type="match status" value="1"/>
</dbReference>
<reference evidence="4 5" key="1">
    <citation type="submission" date="2024-09" db="EMBL/GenBank/DDBJ databases">
        <authorList>
            <person name="Sun Q."/>
            <person name="Mori K."/>
        </authorList>
    </citation>
    <scope>NUCLEOTIDE SEQUENCE [LARGE SCALE GENOMIC DNA]</scope>
    <source>
        <strain evidence="4 5">JCM 1342</strain>
    </source>
</reference>
<dbReference type="InterPro" id="IPR002035">
    <property type="entry name" value="VWF_A"/>
</dbReference>
<evidence type="ECO:0000313" key="5">
    <source>
        <dbReference type="Proteomes" id="UP001589611"/>
    </source>
</evidence>
<dbReference type="PROSITE" id="PS50234">
    <property type="entry name" value="VWFA"/>
    <property type="match status" value="1"/>
</dbReference>
<dbReference type="CDD" id="cd00198">
    <property type="entry name" value="vWFA"/>
    <property type="match status" value="1"/>
</dbReference>
<dbReference type="Gene3D" id="3.40.50.410">
    <property type="entry name" value="von Willebrand factor, type A domain"/>
    <property type="match status" value="1"/>
</dbReference>